<dbReference type="WBParaSite" id="jg16465">
    <property type="protein sequence ID" value="jg16465"/>
    <property type="gene ID" value="jg16465"/>
</dbReference>
<protein>
    <submittedName>
        <fullName evidence="2">Uncharacterized protein</fullName>
    </submittedName>
</protein>
<dbReference type="Proteomes" id="UP000887574">
    <property type="component" value="Unplaced"/>
</dbReference>
<name>A0A915D847_9BILA</name>
<dbReference type="AlphaFoldDB" id="A0A915D847"/>
<keyword evidence="1" id="KW-1185">Reference proteome</keyword>
<evidence type="ECO:0000313" key="2">
    <source>
        <dbReference type="WBParaSite" id="jg16465"/>
    </source>
</evidence>
<sequence>MGVDRAVFHFPKQIVKCCLNTFLEIFQVCPFRSKALLFDPSPQEEIARRQIQSSIAAKARSETLFLYIFQAGSHSANFSPPSDVKISESCANKFCPTGTYCDTRNVVKCKSPPCRPIFICIPDSLNGCAKEGCSPGFKCVERTIPCIGKSCKKTAKCVKPGTCDALVCAPSHRCEEKPQPHCVRGIFTISEVAKLQQQQQK</sequence>
<evidence type="ECO:0000313" key="1">
    <source>
        <dbReference type="Proteomes" id="UP000887574"/>
    </source>
</evidence>
<proteinExistence type="predicted"/>
<reference evidence="2" key="1">
    <citation type="submission" date="2022-11" db="UniProtKB">
        <authorList>
            <consortium name="WormBaseParasite"/>
        </authorList>
    </citation>
    <scope>IDENTIFICATION</scope>
</reference>
<accession>A0A915D847</accession>
<organism evidence="1 2">
    <name type="scientific">Ditylenchus dipsaci</name>
    <dbReference type="NCBI Taxonomy" id="166011"/>
    <lineage>
        <taxon>Eukaryota</taxon>
        <taxon>Metazoa</taxon>
        <taxon>Ecdysozoa</taxon>
        <taxon>Nematoda</taxon>
        <taxon>Chromadorea</taxon>
        <taxon>Rhabditida</taxon>
        <taxon>Tylenchina</taxon>
        <taxon>Tylenchomorpha</taxon>
        <taxon>Sphaerularioidea</taxon>
        <taxon>Anguinidae</taxon>
        <taxon>Anguininae</taxon>
        <taxon>Ditylenchus</taxon>
    </lineage>
</organism>